<comment type="similarity">
    <text evidence="1">Belongs to the SlyX family.</text>
</comment>
<keyword evidence="4" id="KW-1185">Reference proteome</keyword>
<evidence type="ECO:0000313" key="3">
    <source>
        <dbReference type="EMBL" id="TDO96371.1"/>
    </source>
</evidence>
<dbReference type="EMBL" id="SNXC01000014">
    <property type="protein sequence ID" value="TDO96371.1"/>
    <property type="molecule type" value="Genomic_DNA"/>
</dbReference>
<dbReference type="Proteomes" id="UP000294656">
    <property type="component" value="Unassembled WGS sequence"/>
</dbReference>
<accession>A0A4R6M4W7</accession>
<organism evidence="3 4">
    <name type="scientific">Marinomonas balearica</name>
    <dbReference type="NCBI Taxonomy" id="491947"/>
    <lineage>
        <taxon>Bacteria</taxon>
        <taxon>Pseudomonadati</taxon>
        <taxon>Pseudomonadota</taxon>
        <taxon>Gammaproteobacteria</taxon>
        <taxon>Oceanospirillales</taxon>
        <taxon>Oceanospirillaceae</taxon>
        <taxon>Marinomonas</taxon>
    </lineage>
</organism>
<evidence type="ECO:0000313" key="4">
    <source>
        <dbReference type="Proteomes" id="UP000294656"/>
    </source>
</evidence>
<evidence type="ECO:0000256" key="1">
    <source>
        <dbReference type="HAMAP-Rule" id="MF_00715"/>
    </source>
</evidence>
<protein>
    <recommendedName>
        <fullName evidence="1">Protein SlyX homolog</fullName>
    </recommendedName>
</protein>
<sequence length="76" mass="9204">MKKTMNTSELEQHVYELEFKLQYQEDTIESLNNEIANHQKEISLLKEQMQWLAKRIESQKEQQSNINISNERPPHY</sequence>
<feature type="compositionally biased region" description="Polar residues" evidence="2">
    <location>
        <begin position="61"/>
        <end position="70"/>
    </location>
</feature>
<dbReference type="Gene3D" id="1.20.5.300">
    <property type="match status" value="1"/>
</dbReference>
<feature type="region of interest" description="Disordered" evidence="2">
    <location>
        <begin position="56"/>
        <end position="76"/>
    </location>
</feature>
<dbReference type="InterPro" id="IPR007236">
    <property type="entry name" value="SlyX"/>
</dbReference>
<proteinExistence type="inferred from homology"/>
<comment type="caution">
    <text evidence="3">The sequence shown here is derived from an EMBL/GenBank/DDBJ whole genome shotgun (WGS) entry which is preliminary data.</text>
</comment>
<evidence type="ECO:0000256" key="2">
    <source>
        <dbReference type="SAM" id="MobiDB-lite"/>
    </source>
</evidence>
<dbReference type="Pfam" id="PF04102">
    <property type="entry name" value="SlyX"/>
    <property type="match status" value="1"/>
</dbReference>
<dbReference type="RefSeq" id="WP_243730286.1">
    <property type="nucleotide sequence ID" value="NZ_SNXC01000014.1"/>
</dbReference>
<reference evidence="3 4" key="1">
    <citation type="submission" date="2019-03" db="EMBL/GenBank/DDBJ databases">
        <title>Genomic Encyclopedia of Type Strains, Phase III (KMG-III): the genomes of soil and plant-associated and newly described type strains.</title>
        <authorList>
            <person name="Whitman W."/>
        </authorList>
    </citation>
    <scope>NUCLEOTIDE SEQUENCE [LARGE SCALE GENOMIC DNA]</scope>
    <source>
        <strain evidence="3 4">CECT 7378</strain>
    </source>
</reference>
<gene>
    <name evidence="1" type="primary">slyX</name>
    <name evidence="3" type="ORF">DFP79_2945</name>
</gene>
<dbReference type="AlphaFoldDB" id="A0A4R6M4W7"/>
<dbReference type="HAMAP" id="MF_00715">
    <property type="entry name" value="SlyX"/>
    <property type="match status" value="1"/>
</dbReference>
<name>A0A4R6M4W7_9GAMM</name>
<dbReference type="PANTHER" id="PTHR36508:SF1">
    <property type="entry name" value="PROTEIN SLYX"/>
    <property type="match status" value="1"/>
</dbReference>
<dbReference type="PANTHER" id="PTHR36508">
    <property type="entry name" value="PROTEIN SLYX"/>
    <property type="match status" value="1"/>
</dbReference>